<evidence type="ECO:0000256" key="1">
    <source>
        <dbReference type="ARBA" id="ARBA00001917"/>
    </source>
</evidence>
<name>A0A157ND81_9BORD</name>
<dbReference type="eggNOG" id="COG1304">
    <property type="taxonomic scope" value="Bacteria"/>
</dbReference>
<evidence type="ECO:0000256" key="7">
    <source>
        <dbReference type="PIRSR" id="PIRSR000138-2"/>
    </source>
</evidence>
<dbReference type="STRING" id="123899.SAMEA3906487_02400"/>
<dbReference type="PANTHER" id="PTHR10578:SF107">
    <property type="entry name" value="2-HYDROXYACID OXIDASE 1"/>
    <property type="match status" value="1"/>
</dbReference>
<dbReference type="InterPro" id="IPR012133">
    <property type="entry name" value="Alpha-hydoxy_acid_DH_FMN"/>
</dbReference>
<keyword evidence="3 7" id="KW-0288">FMN</keyword>
<evidence type="ECO:0000256" key="5">
    <source>
        <dbReference type="ARBA" id="ARBA00024042"/>
    </source>
</evidence>
<feature type="domain" description="FMN hydroxy acid dehydrogenase" evidence="8">
    <location>
        <begin position="1"/>
        <end position="384"/>
    </location>
</feature>
<dbReference type="GO" id="GO:0010181">
    <property type="term" value="F:FMN binding"/>
    <property type="evidence" value="ECO:0007669"/>
    <property type="project" value="InterPro"/>
</dbReference>
<gene>
    <name evidence="9" type="primary">lctD_3</name>
    <name evidence="9" type="ORF">SAMEA3906487_02400</name>
</gene>
<dbReference type="KEGG" id="btrm:SAMEA390648702400"/>
<dbReference type="PROSITE" id="PS51349">
    <property type="entry name" value="FMN_HYDROXY_ACID_DH_2"/>
    <property type="match status" value="1"/>
</dbReference>
<proteinExistence type="inferred from homology"/>
<dbReference type="PATRIC" id="fig|123899.6.peg.2387"/>
<dbReference type="InterPro" id="IPR000262">
    <property type="entry name" value="FMN-dep_DH"/>
</dbReference>
<dbReference type="SUPFAM" id="SSF51395">
    <property type="entry name" value="FMN-linked oxidoreductases"/>
    <property type="match status" value="1"/>
</dbReference>
<keyword evidence="4 9" id="KW-0560">Oxidoreductase</keyword>
<feature type="binding site" evidence="7">
    <location>
        <begin position="310"/>
        <end position="314"/>
    </location>
    <ligand>
        <name>FMN</name>
        <dbReference type="ChEBI" id="CHEBI:58210"/>
    </ligand>
</feature>
<feature type="binding site" evidence="7">
    <location>
        <position position="283"/>
    </location>
    <ligand>
        <name>glyoxylate</name>
        <dbReference type="ChEBI" id="CHEBI:36655"/>
    </ligand>
</feature>
<dbReference type="PIRSF" id="PIRSF000138">
    <property type="entry name" value="Al-hdrx_acd_dh"/>
    <property type="match status" value="1"/>
</dbReference>
<evidence type="ECO:0000259" key="8">
    <source>
        <dbReference type="PROSITE" id="PS51349"/>
    </source>
</evidence>
<dbReference type="GeneID" id="56590339"/>
<evidence type="ECO:0000313" key="9">
    <source>
        <dbReference type="EMBL" id="SAI70725.1"/>
    </source>
</evidence>
<dbReference type="GO" id="GO:0033720">
    <property type="term" value="F:(S)-mandelate dehydrogenase activity"/>
    <property type="evidence" value="ECO:0007669"/>
    <property type="project" value="UniProtKB-EC"/>
</dbReference>
<feature type="binding site" evidence="7">
    <location>
        <position position="157"/>
    </location>
    <ligand>
        <name>FMN</name>
        <dbReference type="ChEBI" id="CHEBI:58210"/>
    </ligand>
</feature>
<dbReference type="CDD" id="cd02809">
    <property type="entry name" value="alpha_hydroxyacid_oxid_FMN"/>
    <property type="match status" value="1"/>
</dbReference>
<feature type="binding site" evidence="7">
    <location>
        <position position="131"/>
    </location>
    <ligand>
        <name>glyoxylate</name>
        <dbReference type="ChEBI" id="CHEBI:36655"/>
    </ligand>
</feature>
<evidence type="ECO:0000256" key="6">
    <source>
        <dbReference type="PIRSR" id="PIRSR000138-1"/>
    </source>
</evidence>
<dbReference type="Gene3D" id="3.20.20.70">
    <property type="entry name" value="Aldolase class I"/>
    <property type="match status" value="1"/>
</dbReference>
<dbReference type="GO" id="GO:0005886">
    <property type="term" value="C:plasma membrane"/>
    <property type="evidence" value="ECO:0007669"/>
    <property type="project" value="TreeGrafter"/>
</dbReference>
<feature type="binding site" evidence="7">
    <location>
        <position position="109"/>
    </location>
    <ligand>
        <name>FMN</name>
        <dbReference type="ChEBI" id="CHEBI:58210"/>
    </ligand>
</feature>
<organism evidence="9 10">
    <name type="scientific">Bordetella trematum</name>
    <dbReference type="NCBI Taxonomy" id="123899"/>
    <lineage>
        <taxon>Bacteria</taxon>
        <taxon>Pseudomonadati</taxon>
        <taxon>Pseudomonadota</taxon>
        <taxon>Betaproteobacteria</taxon>
        <taxon>Burkholderiales</taxon>
        <taxon>Alcaligenaceae</taxon>
        <taxon>Bordetella</taxon>
    </lineage>
</organism>
<evidence type="ECO:0000256" key="4">
    <source>
        <dbReference type="ARBA" id="ARBA00023002"/>
    </source>
</evidence>
<keyword evidence="2 7" id="KW-0285">Flavoprotein</keyword>
<dbReference type="InterPro" id="IPR013785">
    <property type="entry name" value="Aldolase_TIM"/>
</dbReference>
<dbReference type="RefSeq" id="WP_063492009.1">
    <property type="nucleotide sequence ID" value="NZ_CP016340.1"/>
</dbReference>
<dbReference type="AlphaFoldDB" id="A0A157ND81"/>
<dbReference type="Pfam" id="PF01070">
    <property type="entry name" value="FMN_dh"/>
    <property type="match status" value="1"/>
</dbReference>
<accession>A0A157ND81</accession>
<dbReference type="PANTHER" id="PTHR10578">
    <property type="entry name" value="S -2-HYDROXY-ACID OXIDASE-RELATED"/>
    <property type="match status" value="1"/>
</dbReference>
<dbReference type="FunFam" id="3.20.20.70:FF:000029">
    <property type="entry name" value="L-lactate dehydrogenase"/>
    <property type="match status" value="1"/>
</dbReference>
<protein>
    <submittedName>
        <fullName evidence="9">L-lactate dehydrogenase</fullName>
        <ecNumber evidence="9">1.1.2.3</ecNumber>
        <ecNumber evidence="9">1.1.99.31</ecNumber>
    </submittedName>
</protein>
<comment type="similarity">
    <text evidence="5">Belongs to the FMN-dependent alpha-hydroxy acid dehydrogenase family.</text>
</comment>
<keyword evidence="10" id="KW-1185">Reference proteome</keyword>
<feature type="binding site" evidence="7">
    <location>
        <position position="280"/>
    </location>
    <ligand>
        <name>glyoxylate</name>
        <dbReference type="ChEBI" id="CHEBI:36655"/>
    </ligand>
</feature>
<feature type="binding site" evidence="7">
    <location>
        <position position="278"/>
    </location>
    <ligand>
        <name>FMN</name>
        <dbReference type="ChEBI" id="CHEBI:58210"/>
    </ligand>
</feature>
<feature type="binding site" evidence="7">
    <location>
        <begin position="333"/>
        <end position="334"/>
    </location>
    <ligand>
        <name>FMN</name>
        <dbReference type="ChEBI" id="CHEBI:58210"/>
    </ligand>
</feature>
<dbReference type="PROSITE" id="PS00557">
    <property type="entry name" value="FMN_HYDROXY_ACID_DH_1"/>
    <property type="match status" value="1"/>
</dbReference>
<dbReference type="EC" id="1.1.2.3" evidence="9"/>
<feature type="binding site" evidence="7">
    <location>
        <position position="129"/>
    </location>
    <ligand>
        <name>FMN</name>
        <dbReference type="ChEBI" id="CHEBI:58210"/>
    </ligand>
</feature>
<feature type="binding site" evidence="7">
    <location>
        <position position="256"/>
    </location>
    <ligand>
        <name>FMN</name>
        <dbReference type="ChEBI" id="CHEBI:58210"/>
    </ligand>
</feature>
<dbReference type="GO" id="GO:0009060">
    <property type="term" value="P:aerobic respiration"/>
    <property type="evidence" value="ECO:0007669"/>
    <property type="project" value="TreeGrafter"/>
</dbReference>
<evidence type="ECO:0000256" key="3">
    <source>
        <dbReference type="ARBA" id="ARBA00022643"/>
    </source>
</evidence>
<dbReference type="GO" id="GO:0004459">
    <property type="term" value="F:L-lactate dehydrogenase (NAD+) activity"/>
    <property type="evidence" value="ECO:0007669"/>
    <property type="project" value="TreeGrafter"/>
</dbReference>
<dbReference type="OrthoDB" id="8717062at2"/>
<feature type="binding site" evidence="7">
    <location>
        <begin position="80"/>
        <end position="82"/>
    </location>
    <ligand>
        <name>FMN</name>
        <dbReference type="ChEBI" id="CHEBI:58210"/>
    </ligand>
</feature>
<feature type="binding site" evidence="7">
    <location>
        <position position="27"/>
    </location>
    <ligand>
        <name>glyoxylate</name>
        <dbReference type="ChEBI" id="CHEBI:36655"/>
    </ligand>
</feature>
<dbReference type="Proteomes" id="UP000076825">
    <property type="component" value="Chromosome 1"/>
</dbReference>
<evidence type="ECO:0000313" key="10">
    <source>
        <dbReference type="Proteomes" id="UP000076825"/>
    </source>
</evidence>
<dbReference type="GO" id="GO:0004460">
    <property type="term" value="F:L-lactate dehydrogenase (cytochrome) activity"/>
    <property type="evidence" value="ECO:0007669"/>
    <property type="project" value="UniProtKB-EC"/>
</dbReference>
<comment type="cofactor">
    <cofactor evidence="1">
        <name>FMN</name>
        <dbReference type="ChEBI" id="CHEBI:58210"/>
    </cofactor>
</comment>
<feature type="active site" description="Proton acceptor" evidence="6">
    <location>
        <position position="280"/>
    </location>
</feature>
<dbReference type="InterPro" id="IPR037396">
    <property type="entry name" value="FMN_HAD"/>
</dbReference>
<evidence type="ECO:0000256" key="2">
    <source>
        <dbReference type="ARBA" id="ARBA00022630"/>
    </source>
</evidence>
<dbReference type="InterPro" id="IPR008259">
    <property type="entry name" value="FMN_hydac_DH_AS"/>
</dbReference>
<dbReference type="EMBL" id="LT546645">
    <property type="protein sequence ID" value="SAI70725.1"/>
    <property type="molecule type" value="Genomic_DNA"/>
</dbReference>
<sequence>MRLSRIHNLHDFEAGARRKLPRAMFSYIQNGAEDEVTLRRNRSAFDRYAFVPQMLNDVSARHQRIELFGHEYDSPFGISPVGLGAMYAYRGDVALARSATQMNVPYVLSGASLTRLETVAQAAPRAWFQAYLPGSREEIQRLLARAAQAGYRQLVLTVDIPVSVSPDRYIRNGFSSPLRPSLDLAVQGLTHPRWLFGTFLRTLVAQGMPHLENWRADRGNPVLSKSLQKDVKNRDNFTWDHIRQARDAWQGDLIIKGILSGADAERCAQVGANGIIVSNHGGRQVDCAISPMTALPEVVAAAPGLVVMMDSGIRRGSDVLKAIALGARCVFAGRPFNYAVACAGADGVMHALHLLREEVHRNMALLGIDHPYAMNPGRLKDLCAEICEGRLPGL</sequence>
<dbReference type="EC" id="1.1.99.31" evidence="9"/>
<reference evidence="9 10" key="1">
    <citation type="submission" date="2016-04" db="EMBL/GenBank/DDBJ databases">
        <authorList>
            <consortium name="Pathogen Informatics"/>
        </authorList>
    </citation>
    <scope>NUCLEOTIDE SEQUENCE [LARGE SCALE GENOMIC DNA]</scope>
    <source>
        <strain evidence="9 10">H044680328</strain>
    </source>
</reference>